<evidence type="ECO:0000256" key="1">
    <source>
        <dbReference type="SAM" id="MobiDB-lite"/>
    </source>
</evidence>
<dbReference type="Proteomes" id="UP001158598">
    <property type="component" value="Chromosome"/>
</dbReference>
<gene>
    <name evidence="2" type="ORF">MCNOR_1226</name>
</gene>
<evidence type="ECO:0000313" key="2">
    <source>
        <dbReference type="EMBL" id="CAI8782159.1"/>
    </source>
</evidence>
<feature type="compositionally biased region" description="Pro residues" evidence="1">
    <location>
        <begin position="55"/>
        <end position="81"/>
    </location>
</feature>
<accession>A0AA35UPG0</accession>
<dbReference type="EMBL" id="OX458332">
    <property type="protein sequence ID" value="CAI8782159.1"/>
    <property type="molecule type" value="Genomic_DNA"/>
</dbReference>
<dbReference type="RefSeq" id="WP_017366007.1">
    <property type="nucleotide sequence ID" value="NZ_CP079096.1"/>
</dbReference>
<feature type="region of interest" description="Disordered" evidence="1">
    <location>
        <begin position="44"/>
        <end position="84"/>
    </location>
</feature>
<evidence type="ECO:0000313" key="3">
    <source>
        <dbReference type="Proteomes" id="UP001158598"/>
    </source>
</evidence>
<organism evidence="2 3">
    <name type="scientific">Methylococcus capsulatus</name>
    <dbReference type="NCBI Taxonomy" id="414"/>
    <lineage>
        <taxon>Bacteria</taxon>
        <taxon>Pseudomonadati</taxon>
        <taxon>Pseudomonadota</taxon>
        <taxon>Gammaproteobacteria</taxon>
        <taxon>Methylococcales</taxon>
        <taxon>Methylococcaceae</taxon>
        <taxon>Methylococcus</taxon>
    </lineage>
</organism>
<reference evidence="2" key="1">
    <citation type="submission" date="2023-03" db="EMBL/GenBank/DDBJ databases">
        <authorList>
            <person name="Pearce D."/>
        </authorList>
    </citation>
    <scope>NUCLEOTIDE SEQUENCE</scope>
    <source>
        <strain evidence="2">Mc</strain>
    </source>
</reference>
<name>A0AA35UPG0_METCP</name>
<dbReference type="AlphaFoldDB" id="A0AA35UPG0"/>
<dbReference type="Gene3D" id="2.60.120.200">
    <property type="match status" value="1"/>
</dbReference>
<proteinExistence type="predicted"/>
<protein>
    <submittedName>
        <fullName evidence="2">Uncharacterized protein</fullName>
    </submittedName>
</protein>
<sequence length="364" mass="39181">MGGKFDSLFSGSAASPQRRIFRRIAGVLSFIVLASSLQAATAAKVKSSRVRATPTPNPTATPTPAPTPTPVSSPTPTPTPAPGATITGSVFVASDPYDIIVGSQTQRIDLSGKPRTFDFGGSVPFVNPNIGIADFDTINYWDSAAGKAKVINGWTVTDAGIPGRVFKTNGYTAIGYKAGDGVVEGTLRTQLNSVYIPSRRRFVWDLSVRFGGADLTKSWTFMPTDVHPATIWQVKPDSSPPSLIMSLDTDPANSQRLSLGFYIRNFAQGKNDNVGSIGGLLPQQDIDVVIDAFLDERTAASGGQGYFKAWVNGTLVANVVRQTLVPNAVSPHLWSIGMYLWNDTTPLQFDYFGYWKRARMIVPN</sequence>